<dbReference type="AlphaFoldDB" id="A0AAX6EVD4"/>
<gene>
    <name evidence="3" type="ORF">M6B38_168850</name>
</gene>
<reference evidence="3" key="2">
    <citation type="submission" date="2023-04" db="EMBL/GenBank/DDBJ databases">
        <authorList>
            <person name="Bruccoleri R.E."/>
            <person name="Oakeley E.J."/>
            <person name="Faust A.-M."/>
            <person name="Dessus-Babus S."/>
            <person name="Altorfer M."/>
            <person name="Burckhardt D."/>
            <person name="Oertli M."/>
            <person name="Naumann U."/>
            <person name="Petersen F."/>
            <person name="Wong J."/>
        </authorList>
    </citation>
    <scope>NUCLEOTIDE SEQUENCE</scope>
    <source>
        <strain evidence="3">GSM-AAB239-AS_SAM_17_03QT</strain>
        <tissue evidence="3">Leaf</tissue>
    </source>
</reference>
<dbReference type="InterPro" id="IPR000626">
    <property type="entry name" value="Ubiquitin-like_dom"/>
</dbReference>
<protein>
    <submittedName>
        <fullName evidence="3">Large proline-rich protein BAG6 isoform X1</fullName>
    </submittedName>
</protein>
<dbReference type="GO" id="GO:0036503">
    <property type="term" value="P:ERAD pathway"/>
    <property type="evidence" value="ECO:0007669"/>
    <property type="project" value="TreeGrafter"/>
</dbReference>
<dbReference type="EMBL" id="JANAVB010033620">
    <property type="protein sequence ID" value="KAJ6808016.1"/>
    <property type="molecule type" value="Genomic_DNA"/>
</dbReference>
<dbReference type="PROSITE" id="PS50053">
    <property type="entry name" value="UBIQUITIN_2"/>
    <property type="match status" value="1"/>
</dbReference>
<name>A0AAX6EVD4_IRIPA</name>
<dbReference type="SUPFAM" id="SSF54236">
    <property type="entry name" value="Ubiquitin-like"/>
    <property type="match status" value="1"/>
</dbReference>
<feature type="region of interest" description="Disordered" evidence="1">
    <location>
        <begin position="485"/>
        <end position="510"/>
    </location>
</feature>
<dbReference type="PANTHER" id="PTHR15204:SF5">
    <property type="entry name" value="LARGE PROLINE-RICH PROTEIN BAG6 ISOFORM X1"/>
    <property type="match status" value="1"/>
</dbReference>
<keyword evidence="4" id="KW-1185">Reference proteome</keyword>
<feature type="compositionally biased region" description="Basic residues" evidence="1">
    <location>
        <begin position="741"/>
        <end position="750"/>
    </location>
</feature>
<dbReference type="Gene3D" id="3.10.20.90">
    <property type="entry name" value="Phosphatidylinositol 3-kinase Catalytic Subunit, Chain A, domain 1"/>
    <property type="match status" value="1"/>
</dbReference>
<comment type="caution">
    <text evidence="3">The sequence shown here is derived from an EMBL/GenBank/DDBJ whole genome shotgun (WGS) entry which is preliminary data.</text>
</comment>
<feature type="compositionally biased region" description="Polar residues" evidence="1">
    <location>
        <begin position="485"/>
        <end position="502"/>
    </location>
</feature>
<dbReference type="Pfam" id="PF00240">
    <property type="entry name" value="ubiquitin"/>
    <property type="match status" value="1"/>
</dbReference>
<evidence type="ECO:0000259" key="2">
    <source>
        <dbReference type="PROSITE" id="PS50053"/>
    </source>
</evidence>
<dbReference type="PANTHER" id="PTHR15204">
    <property type="entry name" value="LARGE PROLINE-RICH PROTEIN BAG6"/>
    <property type="match status" value="1"/>
</dbReference>
<dbReference type="PRINTS" id="PR00348">
    <property type="entry name" value="UBIQUITIN"/>
</dbReference>
<dbReference type="InterPro" id="IPR019956">
    <property type="entry name" value="Ubiquitin_dom"/>
</dbReference>
<proteinExistence type="predicted"/>
<reference evidence="3" key="1">
    <citation type="journal article" date="2023" name="GigaByte">
        <title>Genome assembly of the bearded iris, Iris pallida Lam.</title>
        <authorList>
            <person name="Bruccoleri R.E."/>
            <person name="Oakeley E.J."/>
            <person name="Faust A.M.E."/>
            <person name="Altorfer M."/>
            <person name="Dessus-Babus S."/>
            <person name="Burckhardt D."/>
            <person name="Oertli M."/>
            <person name="Naumann U."/>
            <person name="Petersen F."/>
            <person name="Wong J."/>
        </authorList>
    </citation>
    <scope>NUCLEOTIDE SEQUENCE</scope>
    <source>
        <strain evidence="3">GSM-AAB239-AS_SAM_17_03QT</strain>
    </source>
</reference>
<feature type="compositionally biased region" description="Polar residues" evidence="1">
    <location>
        <begin position="249"/>
        <end position="273"/>
    </location>
</feature>
<evidence type="ECO:0000313" key="3">
    <source>
        <dbReference type="EMBL" id="KAJ6808016.1"/>
    </source>
</evidence>
<feature type="compositionally biased region" description="Polar residues" evidence="1">
    <location>
        <begin position="761"/>
        <end position="770"/>
    </location>
</feature>
<dbReference type="GO" id="GO:0031593">
    <property type="term" value="F:polyubiquitin modification-dependent protein binding"/>
    <property type="evidence" value="ECO:0007669"/>
    <property type="project" value="TreeGrafter"/>
</dbReference>
<feature type="region of interest" description="Disordered" evidence="1">
    <location>
        <begin position="248"/>
        <end position="279"/>
    </location>
</feature>
<dbReference type="InterPro" id="IPR029071">
    <property type="entry name" value="Ubiquitin-like_domsf"/>
</dbReference>
<feature type="region of interest" description="Disordered" evidence="1">
    <location>
        <begin position="165"/>
        <end position="198"/>
    </location>
</feature>
<sequence>MADEASVEGTCLQQGIGESSQSTIEINIKTLDSQIYTFRVDKDMPVPVLKAKLADATGFPVERQRLIFRGRVLRDDHLLSEYNLEDGHTLHLVVRQPVQEQPPSAAGNDATGNANRTRVEQMIHSVVLGTVNIADQGGNGVADISRLVGAVLNSLGVGGIAPEGAANGMPSSTGSNQVPSGVERGAQTATSRATSGSPLSFTTFNHAFQSLHQNPQLAATAAPSQNMVVPDSLATLSEFISHMELAMQNGGSQNPQPANSSDPPRSQTPSTNGRGLPTPEMLGSVILQVQRLLGDNVTAALRHFSTGLLRESTLTDPLERDQIQAEAMRVGVAMQHLGAMLLELSRTIMTLRMGRSPGESSLNAGPAVYISPTAPNPIMVQPFTFQTSSPFGFPSSPLARGASASLPTVDATRNINIHIHAGGERLIAEQVRSGNASAVSASTRGFPPTVIAALPAHATSGTSGHVLSVAYPVHVSTQLSMPIHSASAQGSHPALSSGTRPNMTVPVPLSSLGTTTVPSLVEQINSQIASVLSRNAQGLNSTYNGLSTDTQGPCLMTTNSEVQNDMASVSSQTPFLRNSQIASGAQDQSSSSNLQFCDTSCTREGSQLVSPGLSSQLGDTNVYSQTQNEVGADDIGGSSSVKPLVSDASMHGIKGHQLEQESFCSATVDSRGSSDMRDGSITTSTELNAVCEPSDTLPNQSVSNALENNSSVEIIHASPSSRDSERDRPAPLGLGLGGLQPKKRLRHPKSVGKDQMPCEKPSTSQNQQSIARGQQFINSLVSQSSDADGVNANGSHNPLISVISQMKDSLPMGGGGGTGQVDASDMMSTILQSPVFNNILTGVSSQTGIGSSSDLRNMLDQVIRSPALKSTMNEIVQQVEGHSQDIGVGTGHGGLDFSRMIQQMMPAVSQALGRASTQPAAIPGFQPESHLLGDTIGRDGGLHEKKSKVDLLQAVERIEHRDAPVDIFRAVLEAASHLNGEGNDSDLSRELADNEELTNDFTSMLARDLDRRLKQDREE</sequence>
<dbReference type="FunFam" id="3.10.20.90:FF:000154">
    <property type="entry name" value="Large proline-rich protein BAG6"/>
    <property type="match status" value="1"/>
</dbReference>
<organism evidence="3 4">
    <name type="scientific">Iris pallida</name>
    <name type="common">Sweet iris</name>
    <dbReference type="NCBI Taxonomy" id="29817"/>
    <lineage>
        <taxon>Eukaryota</taxon>
        <taxon>Viridiplantae</taxon>
        <taxon>Streptophyta</taxon>
        <taxon>Embryophyta</taxon>
        <taxon>Tracheophyta</taxon>
        <taxon>Spermatophyta</taxon>
        <taxon>Magnoliopsida</taxon>
        <taxon>Liliopsida</taxon>
        <taxon>Asparagales</taxon>
        <taxon>Iridaceae</taxon>
        <taxon>Iridoideae</taxon>
        <taxon>Irideae</taxon>
        <taxon>Iris</taxon>
    </lineage>
</organism>
<feature type="compositionally biased region" description="Polar residues" evidence="1">
    <location>
        <begin position="187"/>
        <end position="198"/>
    </location>
</feature>
<feature type="domain" description="Ubiquitin-like" evidence="2">
    <location>
        <begin position="24"/>
        <end position="97"/>
    </location>
</feature>
<dbReference type="GO" id="GO:0071818">
    <property type="term" value="C:BAT3 complex"/>
    <property type="evidence" value="ECO:0007669"/>
    <property type="project" value="TreeGrafter"/>
</dbReference>
<evidence type="ECO:0000256" key="1">
    <source>
        <dbReference type="SAM" id="MobiDB-lite"/>
    </source>
</evidence>
<dbReference type="CDD" id="cd17039">
    <property type="entry name" value="Ubl_ubiquitin_like"/>
    <property type="match status" value="1"/>
</dbReference>
<feature type="compositionally biased region" description="Polar residues" evidence="1">
    <location>
        <begin position="696"/>
        <end position="712"/>
    </location>
</feature>
<dbReference type="GO" id="GO:0051787">
    <property type="term" value="F:misfolded protein binding"/>
    <property type="evidence" value="ECO:0007669"/>
    <property type="project" value="TreeGrafter"/>
</dbReference>
<evidence type="ECO:0000313" key="4">
    <source>
        <dbReference type="Proteomes" id="UP001140949"/>
    </source>
</evidence>
<feature type="region of interest" description="Disordered" evidence="1">
    <location>
        <begin position="685"/>
        <end position="770"/>
    </location>
</feature>
<dbReference type="Proteomes" id="UP001140949">
    <property type="component" value="Unassembled WGS sequence"/>
</dbReference>
<feature type="compositionally biased region" description="Polar residues" evidence="1">
    <location>
        <begin position="169"/>
        <end position="179"/>
    </location>
</feature>
<dbReference type="SMART" id="SM00213">
    <property type="entry name" value="UBQ"/>
    <property type="match status" value="1"/>
</dbReference>
<accession>A0AAX6EVD4</accession>